<accession>A0A139WT89</accession>
<organism evidence="1 2">
    <name type="scientific">Scytonema hofmannii PCC 7110</name>
    <dbReference type="NCBI Taxonomy" id="128403"/>
    <lineage>
        <taxon>Bacteria</taxon>
        <taxon>Bacillati</taxon>
        <taxon>Cyanobacteriota</taxon>
        <taxon>Cyanophyceae</taxon>
        <taxon>Nostocales</taxon>
        <taxon>Scytonemataceae</taxon>
        <taxon>Scytonema</taxon>
    </lineage>
</organism>
<dbReference type="EMBL" id="ANNX02000051">
    <property type="protein sequence ID" value="KYC35641.1"/>
    <property type="molecule type" value="Genomic_DNA"/>
</dbReference>
<dbReference type="PROSITE" id="PS51257">
    <property type="entry name" value="PROKAR_LIPOPROTEIN"/>
    <property type="match status" value="1"/>
</dbReference>
<dbReference type="AlphaFoldDB" id="A0A139WT89"/>
<evidence type="ECO:0000313" key="1">
    <source>
        <dbReference type="EMBL" id="KYC35641.1"/>
    </source>
</evidence>
<keyword evidence="2" id="KW-1185">Reference proteome</keyword>
<evidence type="ECO:0000313" key="2">
    <source>
        <dbReference type="Proteomes" id="UP000076925"/>
    </source>
</evidence>
<dbReference type="OrthoDB" id="517586at2"/>
<dbReference type="Proteomes" id="UP000076925">
    <property type="component" value="Unassembled WGS sequence"/>
</dbReference>
<protein>
    <recommendedName>
        <fullName evidence="3">Cyanovirin-N domain-containing protein</fullName>
    </recommendedName>
</protein>
<sequence length="121" mass="13365">MQKFLLIIFLTTTGLFYICINYSLPALASVACQSGTASYHSNNSLAECILSRNTEIRVNNSYFFCKEGQPIDFTEKGIFNGCVLSESIEIRRTGEVETCPINAKVSFSISEDGNQSIVCEV</sequence>
<evidence type="ECO:0008006" key="3">
    <source>
        <dbReference type="Google" id="ProtNLM"/>
    </source>
</evidence>
<dbReference type="RefSeq" id="WP_017747938.1">
    <property type="nucleotide sequence ID" value="NZ_KQ976354.1"/>
</dbReference>
<name>A0A139WT89_9CYAN</name>
<proteinExistence type="predicted"/>
<gene>
    <name evidence="1" type="ORF">WA1_07435</name>
</gene>
<reference evidence="1 2" key="1">
    <citation type="journal article" date="2013" name="Genome Biol. Evol.">
        <title>Genomes of Stigonematalean cyanobacteria (subsection V) and the evolution of oxygenic photosynthesis from prokaryotes to plastids.</title>
        <authorList>
            <person name="Dagan T."/>
            <person name="Roettger M."/>
            <person name="Stucken K."/>
            <person name="Landan G."/>
            <person name="Koch R."/>
            <person name="Major P."/>
            <person name="Gould S.B."/>
            <person name="Goremykin V.V."/>
            <person name="Rippka R."/>
            <person name="Tandeau de Marsac N."/>
            <person name="Gugger M."/>
            <person name="Lockhart P.J."/>
            <person name="Allen J.F."/>
            <person name="Brune I."/>
            <person name="Maus I."/>
            <person name="Puhler A."/>
            <person name="Martin W.F."/>
        </authorList>
    </citation>
    <scope>NUCLEOTIDE SEQUENCE [LARGE SCALE GENOMIC DNA]</scope>
    <source>
        <strain evidence="1 2">PCC 7110</strain>
    </source>
</reference>
<comment type="caution">
    <text evidence="1">The sequence shown here is derived from an EMBL/GenBank/DDBJ whole genome shotgun (WGS) entry which is preliminary data.</text>
</comment>